<evidence type="ECO:0000313" key="2">
    <source>
        <dbReference type="EMBL" id="KAG2627244.1"/>
    </source>
</evidence>
<dbReference type="EMBL" id="CM029041">
    <property type="protein sequence ID" value="KAG2627244.1"/>
    <property type="molecule type" value="Genomic_DNA"/>
</dbReference>
<keyword evidence="3" id="KW-1185">Reference proteome</keyword>
<feature type="region of interest" description="Disordered" evidence="1">
    <location>
        <begin position="43"/>
        <end position="107"/>
    </location>
</feature>
<accession>A0A8T0V1H3</accession>
<gene>
    <name evidence="2" type="ORF">PVAP13_3KG122756</name>
</gene>
<organism evidence="2 3">
    <name type="scientific">Panicum virgatum</name>
    <name type="common">Blackwell switchgrass</name>
    <dbReference type="NCBI Taxonomy" id="38727"/>
    <lineage>
        <taxon>Eukaryota</taxon>
        <taxon>Viridiplantae</taxon>
        <taxon>Streptophyta</taxon>
        <taxon>Embryophyta</taxon>
        <taxon>Tracheophyta</taxon>
        <taxon>Spermatophyta</taxon>
        <taxon>Magnoliopsida</taxon>
        <taxon>Liliopsida</taxon>
        <taxon>Poales</taxon>
        <taxon>Poaceae</taxon>
        <taxon>PACMAD clade</taxon>
        <taxon>Panicoideae</taxon>
        <taxon>Panicodae</taxon>
        <taxon>Paniceae</taxon>
        <taxon>Panicinae</taxon>
        <taxon>Panicum</taxon>
        <taxon>Panicum sect. Hiantes</taxon>
    </lineage>
</organism>
<comment type="caution">
    <text evidence="2">The sequence shown here is derived from an EMBL/GenBank/DDBJ whole genome shotgun (WGS) entry which is preliminary data.</text>
</comment>
<evidence type="ECO:0000313" key="3">
    <source>
        <dbReference type="Proteomes" id="UP000823388"/>
    </source>
</evidence>
<sequence length="107" mass="12491">MRISIRSDVERVRSLISSPSGRPAPYFKPRILRCRSLVKVVTARRSQVPSTCEKRRRPAPRRRDARAPARVRPPPSRHRTRRPNRRPSPVAIRRSIHPRLLLPARAR</sequence>
<reference evidence="2" key="1">
    <citation type="submission" date="2020-05" db="EMBL/GenBank/DDBJ databases">
        <title>WGS assembly of Panicum virgatum.</title>
        <authorList>
            <person name="Lovell J.T."/>
            <person name="Jenkins J."/>
            <person name="Shu S."/>
            <person name="Juenger T.E."/>
            <person name="Schmutz J."/>
        </authorList>
    </citation>
    <scope>NUCLEOTIDE SEQUENCE</scope>
    <source>
        <strain evidence="2">AP13</strain>
    </source>
</reference>
<dbReference type="Proteomes" id="UP000823388">
    <property type="component" value="Chromosome 3K"/>
</dbReference>
<feature type="compositionally biased region" description="Basic residues" evidence="1">
    <location>
        <begin position="75"/>
        <end position="85"/>
    </location>
</feature>
<protein>
    <submittedName>
        <fullName evidence="2">Uncharacterized protein</fullName>
    </submittedName>
</protein>
<evidence type="ECO:0000256" key="1">
    <source>
        <dbReference type="SAM" id="MobiDB-lite"/>
    </source>
</evidence>
<name>A0A8T0V1H3_PANVG</name>
<dbReference type="AlphaFoldDB" id="A0A8T0V1H3"/>
<proteinExistence type="predicted"/>